<feature type="compositionally biased region" description="Low complexity" evidence="1">
    <location>
        <begin position="312"/>
        <end position="321"/>
    </location>
</feature>
<feature type="compositionally biased region" description="Low complexity" evidence="1">
    <location>
        <begin position="33"/>
        <end position="56"/>
    </location>
</feature>
<comment type="caution">
    <text evidence="3">The sequence shown here is derived from an EMBL/GenBank/DDBJ whole genome shotgun (WGS) entry which is preliminary data.</text>
</comment>
<sequence length="321" mass="33729">MTVETCANCGAPREPAGTAFCTRCGTPYPPEAAPTQMAPPAGPPAGQQPQQPAWGQQPPPPYGQPGQPGQPPQGQPAWNQGPTPTQQMPVQPGGNWGPPPGGPGQPGQPWGPPPPTGGGSNKGKIALIVGLVVILLAGIGTAVALVVSGDDDKDGSVDKTASTEEFCKVYKQSEEFGDDTDLDTAQDWASDMQDTGVPEDISDEARDGLELMIRTFKDASSAEELDDADEKFSEDEKKSFEAFVTWAIKACYDMDLPSDMPSVPSIDPSDLPSLAPSDLPSFDPSDLPSIDPSDLPTFDPSDWESSLEDLESLLSDLPSVE</sequence>
<protein>
    <recommendedName>
        <fullName evidence="5">Zinc ribbon domain-containing protein</fullName>
    </recommendedName>
</protein>
<accession>A0ABP4EKV8</accession>
<dbReference type="SUPFAM" id="SSF81995">
    <property type="entry name" value="beta-sandwich domain of Sec23/24"/>
    <property type="match status" value="1"/>
</dbReference>
<dbReference type="RefSeq" id="WP_343996696.1">
    <property type="nucleotide sequence ID" value="NZ_BAAALG010000017.1"/>
</dbReference>
<keyword evidence="2" id="KW-1133">Transmembrane helix</keyword>
<keyword evidence="2" id="KW-0812">Transmembrane</keyword>
<dbReference type="EMBL" id="BAAALG010000017">
    <property type="protein sequence ID" value="GAA1113881.1"/>
    <property type="molecule type" value="Genomic_DNA"/>
</dbReference>
<keyword evidence="2" id="KW-0472">Membrane</keyword>
<gene>
    <name evidence="3" type="ORF">GCM10009668_40100</name>
</gene>
<organism evidence="3 4">
    <name type="scientific">Nocardioides dubius</name>
    <dbReference type="NCBI Taxonomy" id="317019"/>
    <lineage>
        <taxon>Bacteria</taxon>
        <taxon>Bacillati</taxon>
        <taxon>Actinomycetota</taxon>
        <taxon>Actinomycetes</taxon>
        <taxon>Propionibacteriales</taxon>
        <taxon>Nocardioidaceae</taxon>
        <taxon>Nocardioides</taxon>
    </lineage>
</organism>
<evidence type="ECO:0000313" key="3">
    <source>
        <dbReference type="EMBL" id="GAA1113881.1"/>
    </source>
</evidence>
<name>A0ABP4EKV8_9ACTN</name>
<evidence type="ECO:0008006" key="5">
    <source>
        <dbReference type="Google" id="ProtNLM"/>
    </source>
</evidence>
<feature type="compositionally biased region" description="Low complexity" evidence="1">
    <location>
        <begin position="261"/>
        <end position="296"/>
    </location>
</feature>
<dbReference type="Proteomes" id="UP001501581">
    <property type="component" value="Unassembled WGS sequence"/>
</dbReference>
<evidence type="ECO:0000313" key="4">
    <source>
        <dbReference type="Proteomes" id="UP001501581"/>
    </source>
</evidence>
<evidence type="ECO:0000256" key="1">
    <source>
        <dbReference type="SAM" id="MobiDB-lite"/>
    </source>
</evidence>
<feature type="compositionally biased region" description="Pro residues" evidence="1">
    <location>
        <begin position="57"/>
        <end position="74"/>
    </location>
</feature>
<feature type="region of interest" description="Disordered" evidence="1">
    <location>
        <begin position="257"/>
        <end position="321"/>
    </location>
</feature>
<proteinExistence type="predicted"/>
<feature type="region of interest" description="Disordered" evidence="1">
    <location>
        <begin position="1"/>
        <end position="119"/>
    </location>
</feature>
<keyword evidence="4" id="KW-1185">Reference proteome</keyword>
<reference evidence="4" key="1">
    <citation type="journal article" date="2019" name="Int. J. Syst. Evol. Microbiol.">
        <title>The Global Catalogue of Microorganisms (GCM) 10K type strain sequencing project: providing services to taxonomists for standard genome sequencing and annotation.</title>
        <authorList>
            <consortium name="The Broad Institute Genomics Platform"/>
            <consortium name="The Broad Institute Genome Sequencing Center for Infectious Disease"/>
            <person name="Wu L."/>
            <person name="Ma J."/>
        </authorList>
    </citation>
    <scope>NUCLEOTIDE SEQUENCE [LARGE SCALE GENOMIC DNA]</scope>
    <source>
        <strain evidence="4">JCM 13008</strain>
    </source>
</reference>
<evidence type="ECO:0000256" key="2">
    <source>
        <dbReference type="SAM" id="Phobius"/>
    </source>
</evidence>
<feature type="transmembrane region" description="Helical" evidence="2">
    <location>
        <begin position="125"/>
        <end position="147"/>
    </location>
</feature>
<feature type="compositionally biased region" description="Acidic residues" evidence="1">
    <location>
        <begin position="301"/>
        <end position="311"/>
    </location>
</feature>